<dbReference type="InterPro" id="IPR006597">
    <property type="entry name" value="Sel1-like"/>
</dbReference>
<dbReference type="Proteomes" id="UP000282818">
    <property type="component" value="Unassembled WGS sequence"/>
</dbReference>
<dbReference type="InterPro" id="IPR036680">
    <property type="entry name" value="SPOR-like_sf"/>
</dbReference>
<dbReference type="PROSITE" id="PS51257">
    <property type="entry name" value="PROKAR_LIPOPROTEIN"/>
    <property type="match status" value="1"/>
</dbReference>
<feature type="region of interest" description="Disordered" evidence="1">
    <location>
        <begin position="344"/>
        <end position="365"/>
    </location>
</feature>
<feature type="signal peptide" evidence="2">
    <location>
        <begin position="1"/>
        <end position="24"/>
    </location>
</feature>
<evidence type="ECO:0000256" key="2">
    <source>
        <dbReference type="SAM" id="SignalP"/>
    </source>
</evidence>
<dbReference type="InterPro" id="IPR052748">
    <property type="entry name" value="ISR_Activator"/>
</dbReference>
<organism evidence="3 4">
    <name type="scientific">Neptunomonas marina</name>
    <dbReference type="NCBI Taxonomy" id="1815562"/>
    <lineage>
        <taxon>Bacteria</taxon>
        <taxon>Pseudomonadati</taxon>
        <taxon>Pseudomonadota</taxon>
        <taxon>Gammaproteobacteria</taxon>
        <taxon>Oceanospirillales</taxon>
        <taxon>Oceanospirillaceae</taxon>
        <taxon>Neptunomonas</taxon>
    </lineage>
</organism>
<dbReference type="GO" id="GO:0042834">
    <property type="term" value="F:peptidoglycan binding"/>
    <property type="evidence" value="ECO:0007669"/>
    <property type="project" value="InterPro"/>
</dbReference>
<proteinExistence type="predicted"/>
<dbReference type="PANTHER" id="PTHR45011:SF1">
    <property type="entry name" value="DAP3-BINDING CELL DEATH ENHANCER 1"/>
    <property type="match status" value="1"/>
</dbReference>
<dbReference type="PANTHER" id="PTHR45011">
    <property type="entry name" value="DAP3-BINDING CELL DEATH ENHANCER 1"/>
    <property type="match status" value="1"/>
</dbReference>
<dbReference type="EMBL" id="SACQ01000001">
    <property type="protein sequence ID" value="RVU32302.1"/>
    <property type="molecule type" value="Genomic_DNA"/>
</dbReference>
<gene>
    <name evidence="3" type="ORF">EOE65_01220</name>
</gene>
<keyword evidence="2" id="KW-0732">Signal</keyword>
<dbReference type="AlphaFoldDB" id="A0A437QCN0"/>
<evidence type="ECO:0000313" key="4">
    <source>
        <dbReference type="Proteomes" id="UP000282818"/>
    </source>
</evidence>
<dbReference type="InterPro" id="IPR011990">
    <property type="entry name" value="TPR-like_helical_dom_sf"/>
</dbReference>
<evidence type="ECO:0000313" key="3">
    <source>
        <dbReference type="EMBL" id="RVU32302.1"/>
    </source>
</evidence>
<protein>
    <recommendedName>
        <fullName evidence="5">SPOR domain-containing protein</fullName>
    </recommendedName>
</protein>
<evidence type="ECO:0008006" key="5">
    <source>
        <dbReference type="Google" id="ProtNLM"/>
    </source>
</evidence>
<feature type="chain" id="PRO_5019566002" description="SPOR domain-containing protein" evidence="2">
    <location>
        <begin position="25"/>
        <end position="489"/>
    </location>
</feature>
<dbReference type="Gene3D" id="1.25.40.10">
    <property type="entry name" value="Tetratricopeptide repeat domain"/>
    <property type="match status" value="2"/>
</dbReference>
<dbReference type="Gene3D" id="3.30.70.1070">
    <property type="entry name" value="Sporulation related repeat"/>
    <property type="match status" value="1"/>
</dbReference>
<evidence type="ECO:0000256" key="1">
    <source>
        <dbReference type="SAM" id="MobiDB-lite"/>
    </source>
</evidence>
<name>A0A437QCN0_9GAMM</name>
<reference evidence="3 4" key="1">
    <citation type="submission" date="2019-01" db="EMBL/GenBank/DDBJ databases">
        <authorList>
            <person name="Chen W.-M."/>
        </authorList>
    </citation>
    <scope>NUCLEOTIDE SEQUENCE [LARGE SCALE GENOMIC DNA]</scope>
    <source>
        <strain evidence="3 4">HPM-16</strain>
    </source>
</reference>
<comment type="caution">
    <text evidence="3">The sequence shown here is derived from an EMBL/GenBank/DDBJ whole genome shotgun (WGS) entry which is preliminary data.</text>
</comment>
<keyword evidence="4" id="KW-1185">Reference proteome</keyword>
<dbReference type="SUPFAM" id="SSF81901">
    <property type="entry name" value="HCP-like"/>
    <property type="match status" value="1"/>
</dbReference>
<sequence>MQSTLKLTFVVVGALLAGAGYLSASPQAGTTLSCHANGSKDVNASVGGLASNSLGENYLNGAGVEQDMQQAYRWFCNGAMQRNSTAQLNTALMLLEGRGVQRDVQLGMSWLNQAAINGNHDAELALGILLVDSDPVRSSVLFKRSAAAGNLYANHRLAELYYYGIGVNQDYAKATELLEVGVAAGFDKSRDLLTRIRVRQNDSRSDVVVIEPATIEDAVAPVASSAQEPEVADAAPAVAVSPQQTQRTGNVLEKILSVFPALSKPSTAPVQDVEVAESTASSVKTVVADEPDVAPAPDVPETSIAVAAPAAAVEAVAVKPVVTISEDLEQQLVDAAEAEVAAEQTRESVQTAAQPDVAKPEPVKPRVANEPAKAAVKKVATSLNAERFFRDKAWVDAQPKMRYAIQLVQASTVEGVIEYIDKYDLGDKAFFINARQDGRYRYVLLYGDYPNNRTSKKMAKTLPQGVQDAGYWIRTYGNLRTSYEISQRY</sequence>
<dbReference type="RefSeq" id="WP_127692471.1">
    <property type="nucleotide sequence ID" value="NZ_SACQ01000001.1"/>
</dbReference>
<dbReference type="SMART" id="SM00671">
    <property type="entry name" value="SEL1"/>
    <property type="match status" value="4"/>
</dbReference>
<accession>A0A437QCN0</accession>
<dbReference type="Pfam" id="PF08238">
    <property type="entry name" value="Sel1"/>
    <property type="match status" value="3"/>
</dbReference>